<keyword evidence="21" id="KW-1185">Reference proteome</keyword>
<reference evidence="20 21" key="1">
    <citation type="submission" date="2015-07" db="EMBL/GenBank/DDBJ databases">
        <authorList>
            <person name="Noorani M."/>
        </authorList>
    </citation>
    <scope>NUCLEOTIDE SEQUENCE [LARGE SCALE GENOMIC DNA]</scope>
    <source>
        <strain evidence="20">BBA 69670</strain>
    </source>
</reference>
<evidence type="ECO:0000256" key="5">
    <source>
        <dbReference type="ARBA" id="ARBA00005543"/>
    </source>
</evidence>
<feature type="transmembrane region" description="Helical" evidence="17">
    <location>
        <begin position="282"/>
        <end position="302"/>
    </location>
</feature>
<evidence type="ECO:0000256" key="16">
    <source>
        <dbReference type="ARBA" id="ARBA00031849"/>
    </source>
</evidence>
<evidence type="ECO:0000256" key="12">
    <source>
        <dbReference type="ARBA" id="ARBA00022946"/>
    </source>
</evidence>
<evidence type="ECO:0000256" key="17">
    <source>
        <dbReference type="SAM" id="Phobius"/>
    </source>
</evidence>
<protein>
    <recommendedName>
        <fullName evidence="8">Altered inheritance of mitochondria protein 9, mitochondrial</fullName>
        <ecNumber evidence="7">4.2.2.2</ecNumber>
    </recommendedName>
    <alternativeName>
        <fullName evidence="16">Found in mitochondrial proteome protein 29</fullName>
    </alternativeName>
</protein>
<feature type="chain" id="PRO_5005503168" description="Altered inheritance of mitochondria protein 9, mitochondrial" evidence="18">
    <location>
        <begin position="23"/>
        <end position="822"/>
    </location>
</feature>
<dbReference type="InterPro" id="IPR011050">
    <property type="entry name" value="Pectin_lyase_fold/virulence"/>
</dbReference>
<evidence type="ECO:0000256" key="18">
    <source>
        <dbReference type="SAM" id="SignalP"/>
    </source>
</evidence>
<evidence type="ECO:0000256" key="1">
    <source>
        <dbReference type="ARBA" id="ARBA00000695"/>
    </source>
</evidence>
<evidence type="ECO:0000256" key="13">
    <source>
        <dbReference type="ARBA" id="ARBA00023128"/>
    </source>
</evidence>
<evidence type="ECO:0000256" key="2">
    <source>
        <dbReference type="ARBA" id="ARBA00001913"/>
    </source>
</evidence>
<dbReference type="SUPFAM" id="SSF56112">
    <property type="entry name" value="Protein kinase-like (PK-like)"/>
    <property type="match status" value="1"/>
</dbReference>
<organism evidence="20 21">
    <name type="scientific">Rhizoctonia solani</name>
    <dbReference type="NCBI Taxonomy" id="456999"/>
    <lineage>
        <taxon>Eukaryota</taxon>
        <taxon>Fungi</taxon>
        <taxon>Dikarya</taxon>
        <taxon>Basidiomycota</taxon>
        <taxon>Agaricomycotina</taxon>
        <taxon>Agaricomycetes</taxon>
        <taxon>Cantharellales</taxon>
        <taxon>Ceratobasidiaceae</taxon>
        <taxon>Rhizoctonia</taxon>
    </lineage>
</organism>
<proteinExistence type="inferred from homology"/>
<dbReference type="InterPro" id="IPR012334">
    <property type="entry name" value="Pectin_lyas_fold"/>
</dbReference>
<evidence type="ECO:0000256" key="11">
    <source>
        <dbReference type="ARBA" id="ARBA00022837"/>
    </source>
</evidence>
<evidence type="ECO:0000313" key="20">
    <source>
        <dbReference type="EMBL" id="CUA75722.1"/>
    </source>
</evidence>
<dbReference type="Pfam" id="PF01636">
    <property type="entry name" value="APH"/>
    <property type="match status" value="1"/>
</dbReference>
<dbReference type="PANTHER" id="PTHR36091">
    <property type="entry name" value="ALTERED INHERITANCE OF MITOCHONDRIA PROTEIN 9, MITOCHONDRIAL"/>
    <property type="match status" value="1"/>
</dbReference>
<evidence type="ECO:0000313" key="21">
    <source>
        <dbReference type="Proteomes" id="UP000044841"/>
    </source>
</evidence>
<comment type="similarity">
    <text evidence="6">Belongs to the polysaccharide lyase 3 family.</text>
</comment>
<evidence type="ECO:0000256" key="3">
    <source>
        <dbReference type="ARBA" id="ARBA00004173"/>
    </source>
</evidence>
<evidence type="ECO:0000256" key="7">
    <source>
        <dbReference type="ARBA" id="ARBA00012272"/>
    </source>
</evidence>
<dbReference type="InterPro" id="IPR051035">
    <property type="entry name" value="Mito_inheritance_9"/>
</dbReference>
<comment type="function">
    <text evidence="15">Pectinolytic enzyme consist of four classes of enzymes: pectin lyase, polygalacturonase, pectin methylesterase and rhamnogalacturonase. Among pectinolytic enzymes, pectin lyase is the most important in depolymerization of pectin, since it cleaves internal glycosidic bonds of highly methylated pectins. Favors pectate, the anion, over pectin, the methyl ester.</text>
</comment>
<dbReference type="Gene3D" id="2.160.20.10">
    <property type="entry name" value="Single-stranded right-handed beta-helix, Pectin lyase-like"/>
    <property type="match status" value="1"/>
</dbReference>
<sequence length="822" mass="91494">MVSFKLSSVIAVTAFFAQNTRAASCTFPSPPQTSVLSAPKVISGTFDGGNVRYNRGAGACQAQPDVGRENAVFILENGATLKNVVIGANQVEGIQCTGACTIENVWFEDVCETAITVRQTSGITNIIGGGAKSAIENVVLHNGGGTVNIDSYCVQDFGRLYRSCNNCKTQYKRAVNIRNIIANNGKLLAGVNSNYGDVATLGNNQVTAVSSICDTFKGNDVGNESVKLTSNTPNENVGPIPAVSHFDVVLCIQKGLEIYFSLHFALLARQGIVILKQMIIGLFDILILFAATVFPLILWWYWSAGAKCALTVAQCESFFEYTSGRWLYNEDKQLALRYIRFNVEALQVIGAATIGASYCTAMTKTHEGSYNKIFRLKFDNNQELIAKIPTKLIPPFYTTASEVATMDYARTVLKIPVPEVLAYSARASSTPVGVEFILMRPSPGAELRKHWDSISEEAAKGVIDQVLDAELKFTQHHFSQIGSIYYVDDVEPSLRQRPLYRDRDESKPGADRFRIGPSTEWVLWRGARAELEVDRGPWPDVRSYIEGTVRIHQTWLLSRAQPHRVQVPPRDPEDLDPHVHTHLLDELISLFSKVEVRPDLCVNVLWHKDLHARNIMVGKLSPPSIQLIDWQGVSVGPLFQQATFAIFAQYHGDLRIQLLNGAQLPGDFDVLPWHEKIYLKHQRQLALRHLYYCSKIEPSSLDALQWSRDVHLRSAIDEAGRTWDLGLQPFRGHLSNLSMVSGAGGLVDSSIDDHDDSRTRAYQEKVAELYRELELEGDGWVPIERYDDVYALNRERRETWDEVAAGGPYPIANGAPSWFVDS</sequence>
<dbReference type="GO" id="GO:0005576">
    <property type="term" value="C:extracellular region"/>
    <property type="evidence" value="ECO:0007669"/>
    <property type="project" value="UniProtKB-SubCell"/>
</dbReference>
<keyword evidence="10 18" id="KW-0732">Signal</keyword>
<keyword evidence="13" id="KW-0496">Mitochondrion</keyword>
<dbReference type="PANTHER" id="PTHR36091:SF1">
    <property type="entry name" value="ALTERED INHERITANCE OF MITOCHONDRIA PROTEIN 9, MITOCHONDRIAL"/>
    <property type="match status" value="1"/>
</dbReference>
<dbReference type="EC" id="4.2.2.2" evidence="7"/>
<dbReference type="AlphaFoldDB" id="A0A0K6GAR3"/>
<evidence type="ECO:0000256" key="9">
    <source>
        <dbReference type="ARBA" id="ARBA00022525"/>
    </source>
</evidence>
<keyword evidence="14" id="KW-0456">Lyase</keyword>
<accession>A0A0K6GAR3</accession>
<feature type="signal peptide" evidence="18">
    <location>
        <begin position="1"/>
        <end position="22"/>
    </location>
</feature>
<name>A0A0K6GAR3_9AGAM</name>
<dbReference type="SUPFAM" id="SSF51126">
    <property type="entry name" value="Pectin lyase-like"/>
    <property type="match status" value="1"/>
</dbReference>
<keyword evidence="17" id="KW-0812">Transmembrane</keyword>
<comment type="catalytic activity">
    <reaction evidence="1">
        <text>Eliminative cleavage of (1-&gt;4)-alpha-D-galacturonan to give oligosaccharides with 4-deoxy-alpha-D-galact-4-enuronosyl groups at their non-reducing ends.</text>
        <dbReference type="EC" id="4.2.2.2"/>
    </reaction>
</comment>
<evidence type="ECO:0000259" key="19">
    <source>
        <dbReference type="Pfam" id="PF01636"/>
    </source>
</evidence>
<dbReference type="GO" id="GO:0005739">
    <property type="term" value="C:mitochondrion"/>
    <property type="evidence" value="ECO:0007669"/>
    <property type="project" value="UniProtKB-SubCell"/>
</dbReference>
<dbReference type="EMBL" id="CYGV01001600">
    <property type="protein sequence ID" value="CUA75722.1"/>
    <property type="molecule type" value="Genomic_DNA"/>
</dbReference>
<keyword evidence="17" id="KW-1133">Transmembrane helix</keyword>
<dbReference type="Proteomes" id="UP000044841">
    <property type="component" value="Unassembled WGS sequence"/>
</dbReference>
<dbReference type="InterPro" id="IPR002575">
    <property type="entry name" value="Aminoglycoside_PTrfase"/>
</dbReference>
<evidence type="ECO:0000256" key="4">
    <source>
        <dbReference type="ARBA" id="ARBA00004613"/>
    </source>
</evidence>
<dbReference type="GO" id="GO:0030570">
    <property type="term" value="F:pectate lyase activity"/>
    <property type="evidence" value="ECO:0007669"/>
    <property type="project" value="UniProtKB-EC"/>
</dbReference>
<evidence type="ECO:0000256" key="10">
    <source>
        <dbReference type="ARBA" id="ARBA00022729"/>
    </source>
</evidence>
<evidence type="ECO:0000256" key="15">
    <source>
        <dbReference type="ARBA" id="ARBA00025679"/>
    </source>
</evidence>
<gene>
    <name evidence="20" type="ORF">RSOLAG22IIIB_06029</name>
</gene>
<dbReference type="InterPro" id="IPR004898">
    <property type="entry name" value="Pectate_lyase_PlyH/PlyE-like"/>
</dbReference>
<keyword evidence="9" id="KW-0964">Secreted</keyword>
<dbReference type="Pfam" id="PF03211">
    <property type="entry name" value="Pectate_lyase"/>
    <property type="match status" value="1"/>
</dbReference>
<evidence type="ECO:0000256" key="8">
    <source>
        <dbReference type="ARBA" id="ARBA00016197"/>
    </source>
</evidence>
<evidence type="ECO:0000256" key="6">
    <source>
        <dbReference type="ARBA" id="ARBA00006463"/>
    </source>
</evidence>
<keyword evidence="11" id="KW-0106">Calcium</keyword>
<comment type="subcellular location">
    <subcellularLocation>
        <location evidence="3">Mitochondrion</location>
    </subcellularLocation>
    <subcellularLocation>
        <location evidence="4">Secreted</location>
    </subcellularLocation>
</comment>
<comment type="cofactor">
    <cofactor evidence="2">
        <name>Ca(2+)</name>
        <dbReference type="ChEBI" id="CHEBI:29108"/>
    </cofactor>
</comment>
<keyword evidence="12" id="KW-0809">Transit peptide</keyword>
<comment type="similarity">
    <text evidence="5">Belongs to the AIM9 family.</text>
</comment>
<keyword evidence="17" id="KW-0472">Membrane</keyword>
<dbReference type="InterPro" id="IPR011009">
    <property type="entry name" value="Kinase-like_dom_sf"/>
</dbReference>
<feature type="domain" description="Aminoglycoside phosphotransferase" evidence="19">
    <location>
        <begin position="367"/>
        <end position="645"/>
    </location>
</feature>
<evidence type="ECO:0000256" key="14">
    <source>
        <dbReference type="ARBA" id="ARBA00023239"/>
    </source>
</evidence>